<protein>
    <submittedName>
        <fullName evidence="1">Uncharacterized protein</fullName>
    </submittedName>
</protein>
<proteinExistence type="predicted"/>
<dbReference type="EMBL" id="FXAZ01000006">
    <property type="protein sequence ID" value="SMG55925.1"/>
    <property type="molecule type" value="Genomic_DNA"/>
</dbReference>
<dbReference type="AlphaFoldDB" id="A0A1X7LQ23"/>
<dbReference type="Proteomes" id="UP000193834">
    <property type="component" value="Unassembled WGS sequence"/>
</dbReference>
<evidence type="ECO:0000313" key="1">
    <source>
        <dbReference type="EMBL" id="SMG55925.1"/>
    </source>
</evidence>
<sequence length="112" mass="13051">MNLHRIVLAPAEAVRGVFRCYGFTGIRSKDHELFVLSWQHEQEDQDRPSVMLHVPAELLPNGQFRIDAAQVSFAGKTKVTFRMKRQAWLLLRQCFSLIDHQYYKTANPSFMN</sequence>
<accession>A0A1X7LQ23</accession>
<gene>
    <name evidence="1" type="ORF">SAMN06295960_4046</name>
</gene>
<name>A0A1X7LQ23_9BACL</name>
<dbReference type="RefSeq" id="WP_085497307.1">
    <property type="nucleotide sequence ID" value="NZ_FXAZ01000006.1"/>
</dbReference>
<keyword evidence="2" id="KW-1185">Reference proteome</keyword>
<evidence type="ECO:0000313" key="2">
    <source>
        <dbReference type="Proteomes" id="UP000193834"/>
    </source>
</evidence>
<reference evidence="1 2" key="1">
    <citation type="submission" date="2017-04" db="EMBL/GenBank/DDBJ databases">
        <authorList>
            <person name="Afonso C.L."/>
            <person name="Miller P.J."/>
            <person name="Scott M.A."/>
            <person name="Spackman E."/>
            <person name="Goraichik I."/>
            <person name="Dimitrov K.M."/>
            <person name="Suarez D.L."/>
            <person name="Swayne D.E."/>
        </authorList>
    </citation>
    <scope>NUCLEOTIDE SEQUENCE [LARGE SCALE GENOMIC DNA]</scope>
    <source>
        <strain evidence="1 2">11</strain>
    </source>
</reference>
<dbReference type="OrthoDB" id="2608992at2"/>
<organism evidence="1 2">
    <name type="scientific">Paenibacillus aquistagni</name>
    <dbReference type="NCBI Taxonomy" id="1852522"/>
    <lineage>
        <taxon>Bacteria</taxon>
        <taxon>Bacillati</taxon>
        <taxon>Bacillota</taxon>
        <taxon>Bacilli</taxon>
        <taxon>Bacillales</taxon>
        <taxon>Paenibacillaceae</taxon>
        <taxon>Paenibacillus</taxon>
    </lineage>
</organism>
<dbReference type="STRING" id="1852522.SAMN06295960_4046"/>